<dbReference type="Proteomes" id="UP000821853">
    <property type="component" value="Unassembled WGS sequence"/>
</dbReference>
<accession>A0A9J6HAQ1</accession>
<comment type="caution">
    <text evidence="1">The sequence shown here is derived from an EMBL/GenBank/DDBJ whole genome shotgun (WGS) entry which is preliminary data.</text>
</comment>
<sequence length="66" mass="7531">MTNAEKVRCLLQGLRPEMMERIAITNPKTPKEFLAHLQRLTHVGFSILRNQQAASSPSVMLSRVQR</sequence>
<keyword evidence="2" id="KW-1185">Reference proteome</keyword>
<evidence type="ECO:0000313" key="2">
    <source>
        <dbReference type="Proteomes" id="UP000821853"/>
    </source>
</evidence>
<protein>
    <submittedName>
        <fullName evidence="1">Uncharacterized protein</fullName>
    </submittedName>
</protein>
<proteinExistence type="predicted"/>
<dbReference type="VEuPathDB" id="VectorBase:HLOH_053414"/>
<dbReference type="OrthoDB" id="10037266at2759"/>
<dbReference type="EMBL" id="JABSTR010002313">
    <property type="protein sequence ID" value="KAH9384412.1"/>
    <property type="molecule type" value="Genomic_DNA"/>
</dbReference>
<organism evidence="1 2">
    <name type="scientific">Haemaphysalis longicornis</name>
    <name type="common">Bush tick</name>
    <dbReference type="NCBI Taxonomy" id="44386"/>
    <lineage>
        <taxon>Eukaryota</taxon>
        <taxon>Metazoa</taxon>
        <taxon>Ecdysozoa</taxon>
        <taxon>Arthropoda</taxon>
        <taxon>Chelicerata</taxon>
        <taxon>Arachnida</taxon>
        <taxon>Acari</taxon>
        <taxon>Parasitiformes</taxon>
        <taxon>Ixodida</taxon>
        <taxon>Ixodoidea</taxon>
        <taxon>Ixodidae</taxon>
        <taxon>Haemaphysalinae</taxon>
        <taxon>Haemaphysalis</taxon>
    </lineage>
</organism>
<evidence type="ECO:0000313" key="1">
    <source>
        <dbReference type="EMBL" id="KAH9384412.1"/>
    </source>
</evidence>
<reference evidence="1 2" key="1">
    <citation type="journal article" date="2020" name="Cell">
        <title>Large-Scale Comparative Analyses of Tick Genomes Elucidate Their Genetic Diversity and Vector Capacities.</title>
        <authorList>
            <consortium name="Tick Genome and Microbiome Consortium (TIGMIC)"/>
            <person name="Jia N."/>
            <person name="Wang J."/>
            <person name="Shi W."/>
            <person name="Du L."/>
            <person name="Sun Y."/>
            <person name="Zhan W."/>
            <person name="Jiang J.F."/>
            <person name="Wang Q."/>
            <person name="Zhang B."/>
            <person name="Ji P."/>
            <person name="Bell-Sakyi L."/>
            <person name="Cui X.M."/>
            <person name="Yuan T.T."/>
            <person name="Jiang B.G."/>
            <person name="Yang W.F."/>
            <person name="Lam T.T."/>
            <person name="Chang Q.C."/>
            <person name="Ding S.J."/>
            <person name="Wang X.J."/>
            <person name="Zhu J.G."/>
            <person name="Ruan X.D."/>
            <person name="Zhao L."/>
            <person name="Wei J.T."/>
            <person name="Ye R.Z."/>
            <person name="Que T.C."/>
            <person name="Du C.H."/>
            <person name="Zhou Y.H."/>
            <person name="Cheng J.X."/>
            <person name="Dai P.F."/>
            <person name="Guo W.B."/>
            <person name="Han X.H."/>
            <person name="Huang E.J."/>
            <person name="Li L.F."/>
            <person name="Wei W."/>
            <person name="Gao Y.C."/>
            <person name="Liu J.Z."/>
            <person name="Shao H.Z."/>
            <person name="Wang X."/>
            <person name="Wang C.C."/>
            <person name="Yang T.C."/>
            <person name="Huo Q.B."/>
            <person name="Li W."/>
            <person name="Chen H.Y."/>
            <person name="Chen S.E."/>
            <person name="Zhou L.G."/>
            <person name="Ni X.B."/>
            <person name="Tian J.H."/>
            <person name="Sheng Y."/>
            <person name="Liu T."/>
            <person name="Pan Y.S."/>
            <person name="Xia L.Y."/>
            <person name="Li J."/>
            <person name="Zhao F."/>
            <person name="Cao W.C."/>
        </authorList>
    </citation>
    <scope>NUCLEOTIDE SEQUENCE [LARGE SCALE GENOMIC DNA]</scope>
    <source>
        <strain evidence="1">HaeL-2018</strain>
    </source>
</reference>
<dbReference type="AlphaFoldDB" id="A0A9J6HAQ1"/>
<name>A0A9J6HAQ1_HAELO</name>
<gene>
    <name evidence="1" type="ORF">HPB48_026419</name>
</gene>